<evidence type="ECO:0000313" key="2">
    <source>
        <dbReference type="Proteomes" id="UP000637578"/>
    </source>
</evidence>
<organism evidence="1 2">
    <name type="scientific">Longimycelium tulufanense</name>
    <dbReference type="NCBI Taxonomy" id="907463"/>
    <lineage>
        <taxon>Bacteria</taxon>
        <taxon>Bacillati</taxon>
        <taxon>Actinomycetota</taxon>
        <taxon>Actinomycetes</taxon>
        <taxon>Pseudonocardiales</taxon>
        <taxon>Pseudonocardiaceae</taxon>
        <taxon>Longimycelium</taxon>
    </lineage>
</organism>
<name>A0A8J3CGS6_9PSEU</name>
<dbReference type="EMBL" id="BMMK01000021">
    <property type="protein sequence ID" value="GGM66858.1"/>
    <property type="molecule type" value="Genomic_DNA"/>
</dbReference>
<proteinExistence type="predicted"/>
<evidence type="ECO:0000313" key="1">
    <source>
        <dbReference type="EMBL" id="GGM66858.1"/>
    </source>
</evidence>
<accession>A0A8J3CGS6</accession>
<keyword evidence="2" id="KW-1185">Reference proteome</keyword>
<comment type="caution">
    <text evidence="1">The sequence shown here is derived from an EMBL/GenBank/DDBJ whole genome shotgun (WGS) entry which is preliminary data.</text>
</comment>
<reference evidence="1" key="1">
    <citation type="journal article" date="2014" name="Int. J. Syst. Evol. Microbiol.">
        <title>Complete genome sequence of Corynebacterium casei LMG S-19264T (=DSM 44701T), isolated from a smear-ripened cheese.</title>
        <authorList>
            <consortium name="US DOE Joint Genome Institute (JGI-PGF)"/>
            <person name="Walter F."/>
            <person name="Albersmeier A."/>
            <person name="Kalinowski J."/>
            <person name="Ruckert C."/>
        </authorList>
    </citation>
    <scope>NUCLEOTIDE SEQUENCE</scope>
    <source>
        <strain evidence="1">CGMCC 4.5737</strain>
    </source>
</reference>
<dbReference type="InterPro" id="IPR025962">
    <property type="entry name" value="SdpI/YhfL"/>
</dbReference>
<dbReference type="AlphaFoldDB" id="A0A8J3CGS6"/>
<protein>
    <recommendedName>
        <fullName evidence="3">SdpI family protein</fullName>
    </recommendedName>
</protein>
<evidence type="ECO:0008006" key="3">
    <source>
        <dbReference type="Google" id="ProtNLM"/>
    </source>
</evidence>
<dbReference type="Pfam" id="PF13630">
    <property type="entry name" value="SdpI"/>
    <property type="match status" value="1"/>
</dbReference>
<gene>
    <name evidence="1" type="ORF">GCM10012275_41620</name>
</gene>
<reference evidence="1" key="2">
    <citation type="submission" date="2020-09" db="EMBL/GenBank/DDBJ databases">
        <authorList>
            <person name="Sun Q."/>
            <person name="Zhou Y."/>
        </authorList>
    </citation>
    <scope>NUCLEOTIDE SEQUENCE</scope>
    <source>
        <strain evidence="1">CGMCC 4.5737</strain>
    </source>
</reference>
<sequence>MLLALGAILAIVGWRGFRGTLSRNRFAGVRTRAALRSEETFRLANRVAGLPNLVAGAVAGLAGLATLGLPGTASVLVVGAVGLVGAFGLATAGNVLGARAAAALPEPEPAGCGGCCGGCTVKQSLCGN</sequence>
<dbReference type="Proteomes" id="UP000637578">
    <property type="component" value="Unassembled WGS sequence"/>
</dbReference>